<protein>
    <recommendedName>
        <fullName evidence="3">DUF883 domain-containing protein</fullName>
    </recommendedName>
</protein>
<sequence>MIFRSKEEYDAEVAAHAVEVVEARERMSELVAEIQARTSPQNLMNEAVDTLSAKSALAVETARRRLQQHPYTIGAAAAAVGLFAVGRLRSKDEERSVP</sequence>
<accession>M2U3P6</accession>
<name>M2U3P6_9SPHN</name>
<evidence type="ECO:0000313" key="2">
    <source>
        <dbReference type="Proteomes" id="UP000011717"/>
    </source>
</evidence>
<gene>
    <name evidence="1" type="ORF">C725_2049</name>
</gene>
<organism evidence="1 2">
    <name type="scientific">Pacificimonas flava</name>
    <dbReference type="NCBI Taxonomy" id="1234595"/>
    <lineage>
        <taxon>Bacteria</taxon>
        <taxon>Pseudomonadati</taxon>
        <taxon>Pseudomonadota</taxon>
        <taxon>Alphaproteobacteria</taxon>
        <taxon>Sphingomonadales</taxon>
        <taxon>Sphingosinicellaceae</taxon>
        <taxon>Pacificimonas</taxon>
    </lineage>
</organism>
<dbReference type="Proteomes" id="UP000011717">
    <property type="component" value="Unassembled WGS sequence"/>
</dbReference>
<dbReference type="AlphaFoldDB" id="M2U3P6"/>
<dbReference type="EMBL" id="AMRV01000006">
    <property type="protein sequence ID" value="EMD82662.1"/>
    <property type="molecule type" value="Genomic_DNA"/>
</dbReference>
<evidence type="ECO:0000313" key="1">
    <source>
        <dbReference type="EMBL" id="EMD82662.1"/>
    </source>
</evidence>
<comment type="caution">
    <text evidence="1">The sequence shown here is derived from an EMBL/GenBank/DDBJ whole genome shotgun (WGS) entry which is preliminary data.</text>
</comment>
<evidence type="ECO:0008006" key="3">
    <source>
        <dbReference type="Google" id="ProtNLM"/>
    </source>
</evidence>
<dbReference type="RefSeq" id="WP_008602534.1">
    <property type="nucleotide sequence ID" value="NZ_AMRV01000006.1"/>
</dbReference>
<proteinExistence type="predicted"/>
<reference evidence="1 2" key="1">
    <citation type="journal article" date="2013" name="Genome Announc.">
        <title>Draft Genome Sequence of Strain JLT2015T, Belonging to the Family Sphingomonadaceae of the Alphaproteobacteria.</title>
        <authorList>
            <person name="Tang K."/>
            <person name="Liu K."/>
            <person name="Li S."/>
            <person name="Jiao N."/>
        </authorList>
    </citation>
    <scope>NUCLEOTIDE SEQUENCE [LARGE SCALE GENOMIC DNA]</scope>
    <source>
        <strain evidence="1 2">JLT2015</strain>
    </source>
</reference>
<keyword evidence="2" id="KW-1185">Reference proteome</keyword>